<dbReference type="EMBL" id="JASJQH010000637">
    <property type="protein sequence ID" value="KAK9763438.1"/>
    <property type="molecule type" value="Genomic_DNA"/>
</dbReference>
<accession>A0ABR2WPI6</accession>
<dbReference type="Proteomes" id="UP001479436">
    <property type="component" value="Unassembled WGS sequence"/>
</dbReference>
<sequence length="108" mass="12061">MYINMSTAASENYPHQQTYSSSLVSFSSTYPLSHTEIYKMLEVYFGGDTGNNHAFADVNTFHSSELAVNGTAVFGNDNEDSTNFDHEIWNVFVPMFNQSQLPESDTGN</sequence>
<protein>
    <submittedName>
        <fullName evidence="1">Uncharacterized protein</fullName>
    </submittedName>
</protein>
<reference evidence="1 2" key="1">
    <citation type="submission" date="2023-04" db="EMBL/GenBank/DDBJ databases">
        <title>Genome of Basidiobolus ranarum AG-B5.</title>
        <authorList>
            <person name="Stajich J.E."/>
            <person name="Carter-House D."/>
            <person name="Gryganskyi A."/>
        </authorList>
    </citation>
    <scope>NUCLEOTIDE SEQUENCE [LARGE SCALE GENOMIC DNA]</scope>
    <source>
        <strain evidence="1 2">AG-B5</strain>
    </source>
</reference>
<keyword evidence="2" id="KW-1185">Reference proteome</keyword>
<evidence type="ECO:0000313" key="1">
    <source>
        <dbReference type="EMBL" id="KAK9763438.1"/>
    </source>
</evidence>
<organism evidence="1 2">
    <name type="scientific">Basidiobolus ranarum</name>
    <dbReference type="NCBI Taxonomy" id="34480"/>
    <lineage>
        <taxon>Eukaryota</taxon>
        <taxon>Fungi</taxon>
        <taxon>Fungi incertae sedis</taxon>
        <taxon>Zoopagomycota</taxon>
        <taxon>Entomophthoromycotina</taxon>
        <taxon>Basidiobolomycetes</taxon>
        <taxon>Basidiobolales</taxon>
        <taxon>Basidiobolaceae</taxon>
        <taxon>Basidiobolus</taxon>
    </lineage>
</organism>
<name>A0ABR2WPI6_9FUNG</name>
<comment type="caution">
    <text evidence="1">The sequence shown here is derived from an EMBL/GenBank/DDBJ whole genome shotgun (WGS) entry which is preliminary data.</text>
</comment>
<proteinExistence type="predicted"/>
<evidence type="ECO:0000313" key="2">
    <source>
        <dbReference type="Proteomes" id="UP001479436"/>
    </source>
</evidence>
<gene>
    <name evidence="1" type="ORF">K7432_009857</name>
</gene>